<organism evidence="2 3">
    <name type="scientific">Natronomonas moolapensis (strain DSM 18674 / CECT 7526 / JCM 14361 / 8.8.11)</name>
    <dbReference type="NCBI Taxonomy" id="268739"/>
    <lineage>
        <taxon>Archaea</taxon>
        <taxon>Methanobacteriati</taxon>
        <taxon>Methanobacteriota</taxon>
        <taxon>Stenosarchaea group</taxon>
        <taxon>Halobacteria</taxon>
        <taxon>Halobacteriales</taxon>
        <taxon>Natronomonadaceae</taxon>
        <taxon>Natronomonas</taxon>
    </lineage>
</organism>
<evidence type="ECO:0000313" key="2">
    <source>
        <dbReference type="EMBL" id="CCQ37562.1"/>
    </source>
</evidence>
<feature type="transmembrane region" description="Helical" evidence="1">
    <location>
        <begin position="29"/>
        <end position="52"/>
    </location>
</feature>
<keyword evidence="1" id="KW-0472">Membrane</keyword>
<dbReference type="RefSeq" id="WP_015410301.1">
    <property type="nucleotide sequence ID" value="NC_020388.1"/>
</dbReference>
<proteinExistence type="predicted"/>
<feature type="transmembrane region" description="Helical" evidence="1">
    <location>
        <begin position="64"/>
        <end position="84"/>
    </location>
</feature>
<accession>M1XT36</accession>
<dbReference type="Proteomes" id="UP000011867">
    <property type="component" value="Chromosome"/>
</dbReference>
<dbReference type="GeneID" id="14651884"/>
<gene>
    <name evidence="2" type="ordered locus">Nmlp_3435</name>
</gene>
<feature type="transmembrane region" description="Helical" evidence="1">
    <location>
        <begin position="104"/>
        <end position="126"/>
    </location>
</feature>
<dbReference type="STRING" id="268739.Nmlp_3435"/>
<sequence length="128" mass="13016">MATESERYDKTSPWPIVVVLGVVFSELGILFNVLPVAVAGLVVFVGSVSGIVHEAGYVVSPWRLLVGLGAALAVLGGVVVSVRFDGGLSASVFSAAAADGVLQRGLTVAVTGVVVSVAGTVLPRVWNQ</sequence>
<dbReference type="KEGG" id="nmo:Nmlp_3435"/>
<reference evidence="2 3" key="1">
    <citation type="journal article" date="2013" name="Genome Announc.">
        <title>Genome of the haloarchaeon Natronomonas moolapensis, a neutrophilic member of a previously haloalkaliphilic genus.</title>
        <authorList>
            <person name="Dyall-Smith M.L."/>
            <person name="Pfeiffer F."/>
            <person name="Oberwinkler T."/>
            <person name="Klee K."/>
            <person name="Rampp M."/>
            <person name="Palm P."/>
            <person name="Gross K."/>
            <person name="Schuster S.C."/>
            <person name="Oesterhelt D."/>
        </authorList>
    </citation>
    <scope>NUCLEOTIDE SEQUENCE [LARGE SCALE GENOMIC DNA]</scope>
    <source>
        <strain evidence="3">DSM 18674 / JCM 14361 / 8.8.11</strain>
    </source>
</reference>
<name>M1XT36_NATM8</name>
<evidence type="ECO:0000313" key="3">
    <source>
        <dbReference type="Proteomes" id="UP000011867"/>
    </source>
</evidence>
<dbReference type="HOGENOM" id="CLU_155016_0_0_2"/>
<dbReference type="AlphaFoldDB" id="M1XT36"/>
<keyword evidence="3" id="KW-1185">Reference proteome</keyword>
<dbReference type="Pfam" id="PF24396">
    <property type="entry name" value="DUF7541"/>
    <property type="match status" value="1"/>
</dbReference>
<dbReference type="eggNOG" id="arCOG04643">
    <property type="taxonomic scope" value="Archaea"/>
</dbReference>
<keyword evidence="1" id="KW-1133">Transmembrane helix</keyword>
<keyword evidence="1" id="KW-0812">Transmembrane</keyword>
<evidence type="ECO:0008006" key="4">
    <source>
        <dbReference type="Google" id="ProtNLM"/>
    </source>
</evidence>
<evidence type="ECO:0000256" key="1">
    <source>
        <dbReference type="SAM" id="Phobius"/>
    </source>
</evidence>
<dbReference type="EMBL" id="HF582854">
    <property type="protein sequence ID" value="CCQ37562.1"/>
    <property type="molecule type" value="Genomic_DNA"/>
</dbReference>
<protein>
    <recommendedName>
        <fullName evidence="4">Cox cluster protein</fullName>
    </recommendedName>
</protein>
<dbReference type="OrthoDB" id="206484at2157"/>
<dbReference type="InterPro" id="IPR055963">
    <property type="entry name" value="DUF7541"/>
</dbReference>